<dbReference type="RefSeq" id="WP_093517799.1">
    <property type="nucleotide sequence ID" value="NZ_FOSK01000002.1"/>
</dbReference>
<gene>
    <name evidence="1" type="ORF">SAMN04488518_102479</name>
</gene>
<proteinExistence type="predicted"/>
<comment type="caution">
    <text evidence="1">The sequence shown here is derived from an EMBL/GenBank/DDBJ whole genome shotgun (WGS) entry which is preliminary data.</text>
</comment>
<accession>A0A1I3XAT1</accession>
<evidence type="ECO:0000313" key="2">
    <source>
        <dbReference type="Proteomes" id="UP000199598"/>
    </source>
</evidence>
<evidence type="ECO:0000313" key="1">
    <source>
        <dbReference type="EMBL" id="SFK16654.1"/>
    </source>
</evidence>
<sequence length="109" mass="11867">MSTLTQANAPGGSKPVSLAVGQLLNHYPQKRLSPEAITQLIEDWIQDLGSYPTDVIFAVCQSWRRSSKTIAPTPGQLIALTEPIMAARNFHIRVLHSVLEAQVTSKAST</sequence>
<organism evidence="1 2">
    <name type="scientific">Pseudovibrio ascidiaceicola</name>
    <dbReference type="NCBI Taxonomy" id="285279"/>
    <lineage>
        <taxon>Bacteria</taxon>
        <taxon>Pseudomonadati</taxon>
        <taxon>Pseudomonadota</taxon>
        <taxon>Alphaproteobacteria</taxon>
        <taxon>Hyphomicrobiales</taxon>
        <taxon>Stappiaceae</taxon>
        <taxon>Pseudovibrio</taxon>
    </lineage>
</organism>
<dbReference type="Proteomes" id="UP000199598">
    <property type="component" value="Unassembled WGS sequence"/>
</dbReference>
<name>A0A1I3XAT1_9HYPH</name>
<dbReference type="EMBL" id="FOSK01000002">
    <property type="protein sequence ID" value="SFK16654.1"/>
    <property type="molecule type" value="Genomic_DNA"/>
</dbReference>
<protein>
    <submittedName>
        <fullName evidence="1">Uncharacterized protein</fullName>
    </submittedName>
</protein>
<keyword evidence="2" id="KW-1185">Reference proteome</keyword>
<reference evidence="1 2" key="1">
    <citation type="submission" date="2016-10" db="EMBL/GenBank/DDBJ databases">
        <authorList>
            <person name="Varghese N."/>
            <person name="Submissions S."/>
        </authorList>
    </citation>
    <scope>NUCLEOTIDE SEQUENCE [LARGE SCALE GENOMIC DNA]</scope>
    <source>
        <strain evidence="1 2">DSM 16392</strain>
    </source>
</reference>